<proteinExistence type="predicted"/>
<feature type="compositionally biased region" description="Low complexity" evidence="1">
    <location>
        <begin position="119"/>
        <end position="151"/>
    </location>
</feature>
<evidence type="ECO:0000313" key="2">
    <source>
        <dbReference type="EMBL" id="KAJ8428663.1"/>
    </source>
</evidence>
<reference evidence="2" key="1">
    <citation type="submission" date="2022-04" db="EMBL/GenBank/DDBJ databases">
        <title>Carnegiea gigantea Genome sequencing and assembly v2.</title>
        <authorList>
            <person name="Copetti D."/>
            <person name="Sanderson M.J."/>
            <person name="Burquez A."/>
            <person name="Wojciechowski M.F."/>
        </authorList>
    </citation>
    <scope>NUCLEOTIDE SEQUENCE</scope>
    <source>
        <strain evidence="2">SGP5-SGP5p</strain>
        <tissue evidence="2">Aerial part</tissue>
    </source>
</reference>
<feature type="region of interest" description="Disordered" evidence="1">
    <location>
        <begin position="103"/>
        <end position="169"/>
    </location>
</feature>
<organism evidence="2 3">
    <name type="scientific">Carnegiea gigantea</name>
    <dbReference type="NCBI Taxonomy" id="171969"/>
    <lineage>
        <taxon>Eukaryota</taxon>
        <taxon>Viridiplantae</taxon>
        <taxon>Streptophyta</taxon>
        <taxon>Embryophyta</taxon>
        <taxon>Tracheophyta</taxon>
        <taxon>Spermatophyta</taxon>
        <taxon>Magnoliopsida</taxon>
        <taxon>eudicotyledons</taxon>
        <taxon>Gunneridae</taxon>
        <taxon>Pentapetalae</taxon>
        <taxon>Caryophyllales</taxon>
        <taxon>Cactineae</taxon>
        <taxon>Cactaceae</taxon>
        <taxon>Cactoideae</taxon>
        <taxon>Echinocereeae</taxon>
        <taxon>Carnegiea</taxon>
    </lineage>
</organism>
<accession>A0A9Q1JPK9</accession>
<gene>
    <name evidence="2" type="ORF">Cgig2_006284</name>
</gene>
<sequence length="194" mass="21283">MQFAHTGHIPEMVQVIFYAMVLNEAAELGLSSRFATDCMMLDLPELKWDIMEHLDFIHRIHLHLQPPALNLHLLQVRRMAKTKSTPMMTSPDELLAEDTIESNPLSVPMSSGPAAEVVSKNTSSSSDSTPFYSSDGPPRTSSSEEASTSSSPYDGPVTPGRSVLKKRGHAPVESIAEIVAERPEFPEALTRTNP</sequence>
<comment type="caution">
    <text evidence="2">The sequence shown here is derived from an EMBL/GenBank/DDBJ whole genome shotgun (WGS) entry which is preliminary data.</text>
</comment>
<evidence type="ECO:0000256" key="1">
    <source>
        <dbReference type="SAM" id="MobiDB-lite"/>
    </source>
</evidence>
<dbReference type="Proteomes" id="UP001153076">
    <property type="component" value="Unassembled WGS sequence"/>
</dbReference>
<keyword evidence="3" id="KW-1185">Reference proteome</keyword>
<dbReference type="EMBL" id="JAKOGI010000984">
    <property type="protein sequence ID" value="KAJ8428663.1"/>
    <property type="molecule type" value="Genomic_DNA"/>
</dbReference>
<name>A0A9Q1JPK9_9CARY</name>
<dbReference type="AlphaFoldDB" id="A0A9Q1JPK9"/>
<protein>
    <submittedName>
        <fullName evidence="2">Uncharacterized protein</fullName>
    </submittedName>
</protein>
<evidence type="ECO:0000313" key="3">
    <source>
        <dbReference type="Proteomes" id="UP001153076"/>
    </source>
</evidence>